<evidence type="ECO:0000313" key="6">
    <source>
        <dbReference type="Proteomes" id="UP000183868"/>
    </source>
</evidence>
<evidence type="ECO:0000259" key="1">
    <source>
        <dbReference type="Pfam" id="PF07944"/>
    </source>
</evidence>
<dbReference type="Pfam" id="PF07944">
    <property type="entry name" value="Beta-AFase-like_GH127_cat"/>
    <property type="match status" value="1"/>
</dbReference>
<evidence type="ECO:0000313" key="3">
    <source>
        <dbReference type="EMBL" id="APF19555.1"/>
    </source>
</evidence>
<name>H1XX00_CALAY</name>
<dbReference type="EMBL" id="CM001402">
    <property type="protein sequence ID" value="EHO39687.1"/>
    <property type="molecule type" value="Genomic_DNA"/>
</dbReference>
<dbReference type="EMBL" id="CP018099">
    <property type="protein sequence ID" value="APF19555.1"/>
    <property type="molecule type" value="Genomic_DNA"/>
</dbReference>
<evidence type="ECO:0000259" key="2">
    <source>
        <dbReference type="Pfam" id="PF20736"/>
    </source>
</evidence>
<dbReference type="Proteomes" id="UP000004671">
    <property type="component" value="Chromosome"/>
</dbReference>
<dbReference type="InterPro" id="IPR008928">
    <property type="entry name" value="6-hairpin_glycosidase_sf"/>
</dbReference>
<dbReference type="PANTHER" id="PTHR31151:SF0">
    <property type="entry name" value="PROLINE-TRNA LIGASE (DUF1680)"/>
    <property type="match status" value="1"/>
</dbReference>
<dbReference type="SUPFAM" id="SSF48208">
    <property type="entry name" value="Six-hairpin glycosidases"/>
    <property type="match status" value="1"/>
</dbReference>
<evidence type="ECO:0000313" key="5">
    <source>
        <dbReference type="Proteomes" id="UP000004671"/>
    </source>
</evidence>
<dbReference type="PaxDb" id="880073-Calab_0033"/>
<evidence type="ECO:0000313" key="4">
    <source>
        <dbReference type="EMBL" id="EHO39687.1"/>
    </source>
</evidence>
<dbReference type="Pfam" id="PF20736">
    <property type="entry name" value="Glyco_hydro127M"/>
    <property type="match status" value="1"/>
</dbReference>
<organism evidence="4 5">
    <name type="scientific">Caldithrix abyssi DSM 13497</name>
    <dbReference type="NCBI Taxonomy" id="880073"/>
    <lineage>
        <taxon>Bacteria</taxon>
        <taxon>Pseudomonadati</taxon>
        <taxon>Calditrichota</taxon>
        <taxon>Calditrichia</taxon>
        <taxon>Calditrichales</taxon>
        <taxon>Calditrichaceae</taxon>
        <taxon>Caldithrix</taxon>
    </lineage>
</organism>
<protein>
    <submittedName>
        <fullName evidence="3">DUF1680 family protein</fullName>
    </submittedName>
</protein>
<dbReference type="eggNOG" id="COG3533">
    <property type="taxonomic scope" value="Bacteria"/>
</dbReference>
<keyword evidence="5" id="KW-1185">Reference proteome</keyword>
<dbReference type="InterPro" id="IPR012878">
    <property type="entry name" value="Beta-AFase-like_GH127_cat"/>
</dbReference>
<dbReference type="InParanoid" id="H1XX00"/>
<sequence length="676" mass="78029" precursor="true">MNLVKNLTMHSVLIISLALLISLPAITNAKNVNYLSNREPLMENAYIALPVGSIKPKGWLEYQLKLAANGLTGHLDEVWRDVGPDNGWLGGSGDGWERGPYWLDGLVPLAYILKDKTLIKKAKKWIEYILTHQQEDGYFGPLPDSTRVFDNTKWGRRQAWQEKVKQDWWPHMIVLKVMQTYYEATQDERVLDFMRRYFQYQMKNIKEKPLDYWTHWAKSRGGENLASIYWLYNHTGDAFLLDLGKIIFEQTLDWTQRFESANPQDWNWHGVNTAMGIKQPGVWYQYSKDERYLKAVKTGIEKLMKHHGQVYGLWAADELLAGKDPVRGTESCTVVEYMFSLETMLQISGDAEYGDILERVALNALPAFLKPGHTARQYYQLANQVICDRGWHNFSTKHGETELLFGLETGYGCCTANYHQGWPKYVMNLWYATQDNGLAALVYAPSEVTARVADNVEVTFVEETDYPFKERIKFICKKSNGVAFPFHLRIPEWCDNAVVFVNGKVYGKPQAGSITKVTRRWKKGDVLELYLPMKIRISYWFQRSAAVERGPLVFALGLNEEWKKIGGKEPYADYEVLPKDPWNYGLLRNYVDHPDTTFIVKEFTVKNQPWTLKNAPVKIIAKAKKIPEWKLYGGITGPIPYSPFWYPVKYDEPVEEIVLVPYGCTKLRIANFPAAR</sequence>
<feature type="domain" description="Non-reducing end beta-L-arabinofuranosidase-like GH127 middle" evidence="2">
    <location>
        <begin position="440"/>
        <end position="533"/>
    </location>
</feature>
<accession>H1XX00</accession>
<gene>
    <name evidence="3" type="ORF">Cabys_2807</name>
    <name evidence="4" type="ORF">Calab_0033</name>
</gene>
<dbReference type="Proteomes" id="UP000183868">
    <property type="component" value="Chromosome"/>
</dbReference>
<dbReference type="InterPro" id="IPR049046">
    <property type="entry name" value="Beta-AFase-like_GH127_middle"/>
</dbReference>
<dbReference type="AlphaFoldDB" id="H1XX00"/>
<reference evidence="4 5" key="1">
    <citation type="submission" date="2011-09" db="EMBL/GenBank/DDBJ databases">
        <title>The permanent draft genome of Caldithrix abyssi DSM 13497.</title>
        <authorList>
            <consortium name="US DOE Joint Genome Institute (JGI-PGF)"/>
            <person name="Lucas S."/>
            <person name="Han J."/>
            <person name="Lapidus A."/>
            <person name="Bruce D."/>
            <person name="Goodwin L."/>
            <person name="Pitluck S."/>
            <person name="Peters L."/>
            <person name="Kyrpides N."/>
            <person name="Mavromatis K."/>
            <person name="Ivanova N."/>
            <person name="Mikhailova N."/>
            <person name="Chertkov O."/>
            <person name="Detter J.C."/>
            <person name="Tapia R."/>
            <person name="Han C."/>
            <person name="Land M."/>
            <person name="Hauser L."/>
            <person name="Markowitz V."/>
            <person name="Cheng J.-F."/>
            <person name="Hugenholtz P."/>
            <person name="Woyke T."/>
            <person name="Wu D."/>
            <person name="Spring S."/>
            <person name="Brambilla E."/>
            <person name="Klenk H.-P."/>
            <person name="Eisen J.A."/>
        </authorList>
    </citation>
    <scope>NUCLEOTIDE SEQUENCE [LARGE SCALE GENOMIC DNA]</scope>
    <source>
        <strain evidence="4 5">DSM 13497</strain>
    </source>
</reference>
<proteinExistence type="predicted"/>
<dbReference type="GO" id="GO:0005975">
    <property type="term" value="P:carbohydrate metabolic process"/>
    <property type="evidence" value="ECO:0007669"/>
    <property type="project" value="InterPro"/>
</dbReference>
<dbReference type="STRING" id="880073.Cabys_2807"/>
<dbReference type="RefSeq" id="WP_006926542.1">
    <property type="nucleotide sequence ID" value="NZ_CM001402.1"/>
</dbReference>
<dbReference type="PANTHER" id="PTHR31151">
    <property type="entry name" value="PROLINE-TRNA LIGASE (DUF1680)"/>
    <property type="match status" value="1"/>
</dbReference>
<feature type="domain" description="Non-reducing end beta-L-arabinofuranosidase-like GH127 catalytic" evidence="1">
    <location>
        <begin position="94"/>
        <end position="425"/>
    </location>
</feature>
<dbReference type="KEGG" id="caby:Cabys_2807"/>
<dbReference type="HOGENOM" id="CLU_016354_0_0_0"/>
<reference evidence="3 6" key="2">
    <citation type="submission" date="2016-11" db="EMBL/GenBank/DDBJ databases">
        <title>Genomic analysis of Caldithrix abyssi and proposal of a novel bacterial phylum Caldithrichaeota.</title>
        <authorList>
            <person name="Kublanov I."/>
            <person name="Sigalova O."/>
            <person name="Gavrilov S."/>
            <person name="Lebedinsky A."/>
            <person name="Ivanova N."/>
            <person name="Daum C."/>
            <person name="Reddy T."/>
            <person name="Klenk H.P."/>
            <person name="Goker M."/>
            <person name="Reva O."/>
            <person name="Miroshnichenko M."/>
            <person name="Kyprides N."/>
            <person name="Woyke T."/>
            <person name="Gelfand M."/>
        </authorList>
    </citation>
    <scope>NUCLEOTIDE SEQUENCE [LARGE SCALE GENOMIC DNA]</scope>
    <source>
        <strain evidence="3 6">LF13</strain>
    </source>
</reference>